<dbReference type="Proteomes" id="UP001465331">
    <property type="component" value="Unassembled WGS sequence"/>
</dbReference>
<dbReference type="NCBIfam" id="TIGR04282">
    <property type="entry name" value="glyco_like_cofC"/>
    <property type="match status" value="1"/>
</dbReference>
<dbReference type="InterPro" id="IPR018641">
    <property type="entry name" value="Trfase_1_rSAM/seldom-assoc"/>
</dbReference>
<keyword evidence="2" id="KW-1185">Reference proteome</keyword>
<dbReference type="Pfam" id="PF09837">
    <property type="entry name" value="DUF2064"/>
    <property type="match status" value="1"/>
</dbReference>
<dbReference type="InterPro" id="IPR029044">
    <property type="entry name" value="Nucleotide-diphossugar_trans"/>
</dbReference>
<protein>
    <submittedName>
        <fullName evidence="1">TIGR04282 family arsenosugar biosynthesis glycosyltransferase</fullName>
    </submittedName>
</protein>
<dbReference type="PANTHER" id="PTHR36529">
    <property type="entry name" value="SLL1095 PROTEIN"/>
    <property type="match status" value="1"/>
</dbReference>
<dbReference type="PANTHER" id="PTHR36529:SF1">
    <property type="entry name" value="GLYCOSYLTRANSFERASE"/>
    <property type="match status" value="1"/>
</dbReference>
<reference evidence="1 2" key="1">
    <citation type="submission" date="2024-06" db="EMBL/GenBank/DDBJ databases">
        <authorList>
            <person name="Li Z."/>
            <person name="Jiang Y."/>
        </authorList>
    </citation>
    <scope>NUCLEOTIDE SEQUENCE [LARGE SCALE GENOMIC DNA]</scope>
    <source>
        <strain evidence="1 2">HSW-8</strain>
    </source>
</reference>
<evidence type="ECO:0000313" key="2">
    <source>
        <dbReference type="Proteomes" id="UP001465331"/>
    </source>
</evidence>
<proteinExistence type="predicted"/>
<sequence>MAALAVLARRISRSAGQSLSMISVRTIVFAKAPQPGLVKTRLIPALGAEGAARLAARMLRHTVTQALAANAGAVELCVAPEPDAPIWRPYHAHAWRVDWRSQGEGDLGVRLARAARRAIDAGEPVLLIGTDCPALDAIRLREAARRLARHDAVIVPSADGGYVLLGLRRFHDSLFHAMAWSTDRVACETLKRLRALGWSVARRPGLRDIDTPADLVALPGDWRE</sequence>
<accession>A0ABV2A856</accession>
<gene>
    <name evidence="1" type="ORF">ABSH63_05345</name>
</gene>
<dbReference type="SUPFAM" id="SSF53448">
    <property type="entry name" value="Nucleotide-diphospho-sugar transferases"/>
    <property type="match status" value="1"/>
</dbReference>
<evidence type="ECO:0000313" key="1">
    <source>
        <dbReference type="EMBL" id="MES0873433.1"/>
    </source>
</evidence>
<comment type="caution">
    <text evidence="1">The sequence shown here is derived from an EMBL/GenBank/DDBJ whole genome shotgun (WGS) entry which is preliminary data.</text>
</comment>
<organism evidence="1 2">
    <name type="scientific">Sinimarinibacterium thermocellulolyticum</name>
    <dbReference type="NCBI Taxonomy" id="3170016"/>
    <lineage>
        <taxon>Bacteria</taxon>
        <taxon>Pseudomonadati</taxon>
        <taxon>Pseudomonadota</taxon>
        <taxon>Gammaproteobacteria</taxon>
        <taxon>Nevskiales</taxon>
        <taxon>Nevskiaceae</taxon>
        <taxon>Sinimarinibacterium</taxon>
    </lineage>
</organism>
<dbReference type="EMBL" id="JBEPIJ010000004">
    <property type="protein sequence ID" value="MES0873433.1"/>
    <property type="molecule type" value="Genomic_DNA"/>
</dbReference>
<dbReference type="RefSeq" id="WP_352888088.1">
    <property type="nucleotide sequence ID" value="NZ_JBEPIJ010000004.1"/>
</dbReference>
<name>A0ABV2A856_9GAMM</name>
<dbReference type="Gene3D" id="3.90.550.10">
    <property type="entry name" value="Spore Coat Polysaccharide Biosynthesis Protein SpsA, Chain A"/>
    <property type="match status" value="1"/>
</dbReference>